<evidence type="ECO:0000313" key="2">
    <source>
        <dbReference type="EMBL" id="EFE86003.1"/>
    </source>
</evidence>
<dbReference type="Proteomes" id="UP000003748">
    <property type="component" value="Unassembled WGS sequence"/>
</dbReference>
<proteinExistence type="predicted"/>
<protein>
    <submittedName>
        <fullName evidence="2">DNA-binding helix-turn-helix protein</fullName>
    </submittedName>
</protein>
<dbReference type="Gene3D" id="1.10.260.40">
    <property type="entry name" value="lambda repressor-like DNA-binding domains"/>
    <property type="match status" value="1"/>
</dbReference>
<dbReference type="GeneID" id="78420797"/>
<dbReference type="Pfam" id="PF01381">
    <property type="entry name" value="HTH_3"/>
    <property type="match status" value="1"/>
</dbReference>
<organism evidence="2 3">
    <name type="scientific">Fusobacterium periodonticum ATCC 33693</name>
    <dbReference type="NCBI Taxonomy" id="546275"/>
    <lineage>
        <taxon>Bacteria</taxon>
        <taxon>Fusobacteriati</taxon>
        <taxon>Fusobacteriota</taxon>
        <taxon>Fusobacteriia</taxon>
        <taxon>Fusobacteriales</taxon>
        <taxon>Fusobacteriaceae</taxon>
        <taxon>Fusobacterium</taxon>
    </lineage>
</organism>
<dbReference type="InterPro" id="IPR021739">
    <property type="entry name" value="SaV-like"/>
</dbReference>
<dbReference type="PROSITE" id="PS50943">
    <property type="entry name" value="HTH_CROC1"/>
    <property type="match status" value="1"/>
</dbReference>
<accession>D4CX83</accession>
<dbReference type="eggNOG" id="ENOG5033BW7">
    <property type="taxonomic scope" value="Bacteria"/>
</dbReference>
<sequence>MSLGKRVKEYRVNNNIDQKEFAEKIDVTQPYLSHLESGKVEASERLKNRILKIIESEPQETVENAETDNVKSPKHYMLGDLGIEVKDVIFEVVKDMKGSEAVCVGNILKYVMRARKKNGIEDYKKAYEYLGYLLEELCKK</sequence>
<gene>
    <name evidence="2" type="ORF">FUSPEROL_02044</name>
</gene>
<dbReference type="GO" id="GO:0003677">
    <property type="term" value="F:DNA binding"/>
    <property type="evidence" value="ECO:0007669"/>
    <property type="project" value="UniProtKB-KW"/>
</dbReference>
<comment type="caution">
    <text evidence="2">The sequence shown here is derived from an EMBL/GenBank/DDBJ whole genome shotgun (WGS) entry which is preliminary data.</text>
</comment>
<evidence type="ECO:0000259" key="1">
    <source>
        <dbReference type="PROSITE" id="PS50943"/>
    </source>
</evidence>
<dbReference type="OrthoDB" id="95767at2"/>
<dbReference type="AlphaFoldDB" id="D4CX83"/>
<dbReference type="STRING" id="546275.FUSPEROL_02044"/>
<dbReference type="EMBL" id="ACJY01000099">
    <property type="protein sequence ID" value="EFE86003.1"/>
    <property type="molecule type" value="Genomic_DNA"/>
</dbReference>
<name>D4CX83_9FUSO</name>
<reference evidence="2 3" key="1">
    <citation type="submission" date="2010-02" db="EMBL/GenBank/DDBJ databases">
        <authorList>
            <person name="Weinstock G."/>
            <person name="Sodergren E."/>
            <person name="Clifton S."/>
            <person name="Fulton L."/>
            <person name="Fulton B."/>
            <person name="Courtney L."/>
            <person name="Fronick C."/>
            <person name="Harrison M."/>
            <person name="Strong C."/>
            <person name="Farmer C."/>
            <person name="Delahaunty K."/>
            <person name="Markovic C."/>
            <person name="Hall O."/>
            <person name="Minx P."/>
            <person name="Tomlinson C."/>
            <person name="Mitreva M."/>
            <person name="Nelson J."/>
            <person name="Hou S."/>
            <person name="Wollam A."/>
            <person name="Pepin K.H."/>
            <person name="Johnson M."/>
            <person name="Bhonagiri V."/>
            <person name="Zhang X."/>
            <person name="Suruliraj S."/>
            <person name="Warren W."/>
            <person name="Chinwalla A."/>
            <person name="Mardis E.R."/>
            <person name="Wilson R.K."/>
        </authorList>
    </citation>
    <scope>NUCLEOTIDE SEQUENCE [LARGE SCALE GENOMIC DNA]</scope>
    <source>
        <strain evidence="2 3">ATCC 33693</strain>
    </source>
</reference>
<dbReference type="SMART" id="SM00530">
    <property type="entry name" value="HTH_XRE"/>
    <property type="match status" value="1"/>
</dbReference>
<keyword evidence="2" id="KW-0238">DNA-binding</keyword>
<evidence type="ECO:0000313" key="3">
    <source>
        <dbReference type="Proteomes" id="UP000003748"/>
    </source>
</evidence>
<dbReference type="InterPro" id="IPR010982">
    <property type="entry name" value="Lambda_DNA-bd_dom_sf"/>
</dbReference>
<dbReference type="CDD" id="cd00093">
    <property type="entry name" value="HTH_XRE"/>
    <property type="match status" value="1"/>
</dbReference>
<feature type="domain" description="HTH cro/C1-type" evidence="1">
    <location>
        <begin position="7"/>
        <end position="61"/>
    </location>
</feature>
<dbReference type="RefSeq" id="WP_005974676.1">
    <property type="nucleotide sequence ID" value="NZ_GG665898.1"/>
</dbReference>
<dbReference type="InterPro" id="IPR001387">
    <property type="entry name" value="Cro/C1-type_HTH"/>
</dbReference>
<dbReference type="SUPFAM" id="SSF47413">
    <property type="entry name" value="lambda repressor-like DNA-binding domains"/>
    <property type="match status" value="1"/>
</dbReference>
<dbReference type="Pfam" id="PF11753">
    <property type="entry name" value="DUF3310"/>
    <property type="match status" value="1"/>
</dbReference>
<dbReference type="HOGENOM" id="CLU_113249_0_0_0"/>